<proteinExistence type="predicted"/>
<reference evidence="1" key="2">
    <citation type="submission" date="2023-06" db="EMBL/GenBank/DDBJ databases">
        <authorList>
            <consortium name="Lawrence Berkeley National Laboratory"/>
            <person name="Haridas S."/>
            <person name="Hensen N."/>
            <person name="Bonometti L."/>
            <person name="Westerberg I."/>
            <person name="Brannstrom I.O."/>
            <person name="Guillou S."/>
            <person name="Cros-Aarteil S."/>
            <person name="Calhoun S."/>
            <person name="Kuo A."/>
            <person name="Mondo S."/>
            <person name="Pangilinan J."/>
            <person name="Riley R."/>
            <person name="Labutti K."/>
            <person name="Andreopoulos B."/>
            <person name="Lipzen A."/>
            <person name="Chen C."/>
            <person name="Yanf M."/>
            <person name="Daum C."/>
            <person name="Ng V."/>
            <person name="Clum A."/>
            <person name="Steindorff A."/>
            <person name="Ohm R."/>
            <person name="Martin F."/>
            <person name="Silar P."/>
            <person name="Natvig D."/>
            <person name="Lalanne C."/>
            <person name="Gautier V."/>
            <person name="Ament-Velasquez S.L."/>
            <person name="Kruys A."/>
            <person name="Hutchinson M.I."/>
            <person name="Powell A.J."/>
            <person name="Barry K."/>
            <person name="Miller A.N."/>
            <person name="Grigoriev I.V."/>
            <person name="Debuchy R."/>
            <person name="Gladieux P."/>
            <person name="Thoren M.H."/>
            <person name="Johannesson H."/>
        </authorList>
    </citation>
    <scope>NUCLEOTIDE SEQUENCE</scope>
    <source>
        <strain evidence="1">CBS 314.62</strain>
    </source>
</reference>
<dbReference type="AlphaFoldDB" id="A0AAE0X976"/>
<evidence type="ECO:0000313" key="1">
    <source>
        <dbReference type="EMBL" id="KAK3688302.1"/>
    </source>
</evidence>
<sequence length="225" mass="23834">MHPENQPSSASTTTIQNTRLAHLLQNLLVSGHGTPRKLPTLLMLTTQLVLLSLVLAGTAAAGQIPTINVSAPLAQRNEPMTITAPGSACPGAEGQWNCMTASWQRCASGRWSVVMPCAAGTQCLPAGLSYDFRIERTTAAGGSEAPGGVPGIGPGGEWGPYRSGGVGGMKWLTLMCCHGRDPQGQRDDDLEKPSAAKREAELVIGFDVREYLEQELDWKPEEQGA</sequence>
<dbReference type="Proteomes" id="UP001270362">
    <property type="component" value="Unassembled WGS sequence"/>
</dbReference>
<name>A0AAE0X976_9PEZI</name>
<reference evidence="1" key="1">
    <citation type="journal article" date="2023" name="Mol. Phylogenet. Evol.">
        <title>Genome-scale phylogeny and comparative genomics of the fungal order Sordariales.</title>
        <authorList>
            <person name="Hensen N."/>
            <person name="Bonometti L."/>
            <person name="Westerberg I."/>
            <person name="Brannstrom I.O."/>
            <person name="Guillou S."/>
            <person name="Cros-Aarteil S."/>
            <person name="Calhoun S."/>
            <person name="Haridas S."/>
            <person name="Kuo A."/>
            <person name="Mondo S."/>
            <person name="Pangilinan J."/>
            <person name="Riley R."/>
            <person name="LaButti K."/>
            <person name="Andreopoulos B."/>
            <person name="Lipzen A."/>
            <person name="Chen C."/>
            <person name="Yan M."/>
            <person name="Daum C."/>
            <person name="Ng V."/>
            <person name="Clum A."/>
            <person name="Steindorff A."/>
            <person name="Ohm R.A."/>
            <person name="Martin F."/>
            <person name="Silar P."/>
            <person name="Natvig D.O."/>
            <person name="Lalanne C."/>
            <person name="Gautier V."/>
            <person name="Ament-Velasquez S.L."/>
            <person name="Kruys A."/>
            <person name="Hutchinson M.I."/>
            <person name="Powell A.J."/>
            <person name="Barry K."/>
            <person name="Miller A.N."/>
            <person name="Grigoriev I.V."/>
            <person name="Debuchy R."/>
            <person name="Gladieux P."/>
            <person name="Hiltunen Thoren M."/>
            <person name="Johannesson H."/>
        </authorList>
    </citation>
    <scope>NUCLEOTIDE SEQUENCE</scope>
    <source>
        <strain evidence="1">CBS 314.62</strain>
    </source>
</reference>
<gene>
    <name evidence="1" type="ORF">B0T22DRAFT_511675</name>
</gene>
<comment type="caution">
    <text evidence="1">The sequence shown here is derived from an EMBL/GenBank/DDBJ whole genome shotgun (WGS) entry which is preliminary data.</text>
</comment>
<keyword evidence="2" id="KW-1185">Reference proteome</keyword>
<evidence type="ECO:0000313" key="2">
    <source>
        <dbReference type="Proteomes" id="UP001270362"/>
    </source>
</evidence>
<protein>
    <submittedName>
        <fullName evidence="1">Uncharacterized protein</fullName>
    </submittedName>
</protein>
<organism evidence="1 2">
    <name type="scientific">Podospora appendiculata</name>
    <dbReference type="NCBI Taxonomy" id="314037"/>
    <lineage>
        <taxon>Eukaryota</taxon>
        <taxon>Fungi</taxon>
        <taxon>Dikarya</taxon>
        <taxon>Ascomycota</taxon>
        <taxon>Pezizomycotina</taxon>
        <taxon>Sordariomycetes</taxon>
        <taxon>Sordariomycetidae</taxon>
        <taxon>Sordariales</taxon>
        <taxon>Podosporaceae</taxon>
        <taxon>Podospora</taxon>
    </lineage>
</organism>
<accession>A0AAE0X976</accession>
<dbReference type="EMBL" id="JAULSO010000002">
    <property type="protein sequence ID" value="KAK3688302.1"/>
    <property type="molecule type" value="Genomic_DNA"/>
</dbReference>